<keyword evidence="1" id="KW-0732">Signal</keyword>
<feature type="domain" description="Amidohydrolase-related" evidence="2">
    <location>
        <begin position="327"/>
        <end position="650"/>
    </location>
</feature>
<evidence type="ECO:0000313" key="4">
    <source>
        <dbReference type="Proteomes" id="UP000315949"/>
    </source>
</evidence>
<dbReference type="InterPro" id="IPR011059">
    <property type="entry name" value="Metal-dep_hydrolase_composite"/>
</dbReference>
<name>A0A5C5U5E2_9GAMM</name>
<evidence type="ECO:0000313" key="3">
    <source>
        <dbReference type="EMBL" id="TWT20510.1"/>
    </source>
</evidence>
<keyword evidence="3" id="KW-0378">Hydrolase</keyword>
<dbReference type="RefSeq" id="WP_146311045.1">
    <property type="nucleotide sequence ID" value="NZ_VOHE01000002.1"/>
</dbReference>
<evidence type="ECO:0000259" key="2">
    <source>
        <dbReference type="Pfam" id="PF01979"/>
    </source>
</evidence>
<dbReference type="Pfam" id="PF01979">
    <property type="entry name" value="Amidohydro_1"/>
    <property type="match status" value="1"/>
</dbReference>
<dbReference type="InterPro" id="IPR032466">
    <property type="entry name" value="Metal_Hydrolase"/>
</dbReference>
<dbReference type="Proteomes" id="UP000315949">
    <property type="component" value="Unassembled WGS sequence"/>
</dbReference>
<proteinExistence type="predicted"/>
<dbReference type="GO" id="GO:0016810">
    <property type="term" value="F:hydrolase activity, acting on carbon-nitrogen (but not peptide) bonds"/>
    <property type="evidence" value="ECO:0007669"/>
    <property type="project" value="InterPro"/>
</dbReference>
<dbReference type="EMBL" id="VOHE01000002">
    <property type="protein sequence ID" value="TWT20510.1"/>
    <property type="molecule type" value="Genomic_DNA"/>
</dbReference>
<reference evidence="3 4" key="1">
    <citation type="submission" date="2019-07" db="EMBL/GenBank/DDBJ databases">
        <title>Luteimonas sp. YD-1 nov., isolated from acidic soil.</title>
        <authorList>
            <person name="Zhou J."/>
        </authorList>
    </citation>
    <scope>NUCLEOTIDE SEQUENCE [LARGE SCALE GENOMIC DNA]</scope>
    <source>
        <strain evidence="3 4">YD-1</strain>
    </source>
</reference>
<accession>A0A5C5U5E2</accession>
<dbReference type="AlphaFoldDB" id="A0A5C5U5E2"/>
<dbReference type="PANTHER" id="PTHR43135:SF3">
    <property type="entry name" value="ALPHA-D-RIBOSE 1-METHYLPHOSPHONATE 5-TRIPHOSPHATE DIPHOSPHATASE"/>
    <property type="match status" value="1"/>
</dbReference>
<gene>
    <name evidence="3" type="ORF">FQY79_03985</name>
</gene>
<dbReference type="InterPro" id="IPR051781">
    <property type="entry name" value="Metallo-dep_Hydrolase"/>
</dbReference>
<sequence length="687" mass="73786">MARGTFPRLGAGLAFAFAIAAAGAAGAADGLRYVVLVEGGKRAGYQVVAEGDDGVTRTEFVFKDNGRGPELREEFSLNPDGTFRRYRVIGTSTFGAPVDEAFTLADGVARWTSTSDRGEQRVEAGAQYSPLGGSPAAASVSLAALAARPDGRLPLIPSGVLGARKVAEAQVRKGGDRRSVQLLAITGIGFAPSFAWATDEARPRLFAYIHPGFVQMIEEGWEANADALEEVQKRAESEALVAMHGRLAHRLPGTTLVRNARVFDSEHARLGEASDVRLRDGRIESVVPAGTDADAADHVIDAGGRVLLPGLFDMHAHVSRWSGGLQLAAGVTSVRDMGNDNGTVQQIIAEAADGTLLMPRIVPAGFLEGESEQSARIGFVVADLDAATRAVDWYADHGYRQLKVYNSFPKEILAETVARAHARGLRVSGHVPVFLRAQDALDAGFDELNHINQIVLNFLVKPDTDTRTLERFYLPAREAADLDLDSKPVQDFIALLAEKQIVIDPTLATFEFLHQREGQITPIFAGIEDHLPPDVQRSRRAAEMDIPDDATGARYRASFERMVEFVGRAWRAGVPVVAGTDEVPGFTLHHELALYVRAGLSPAQALQVATWNGARYSGVLDTLGSITPGKVADLVLVDGDPTVDIGDIRKVATVIRGDVAYYPAEIHAELGVRPFARPLRAVPGAVR</sequence>
<feature type="signal peptide" evidence="1">
    <location>
        <begin position="1"/>
        <end position="27"/>
    </location>
</feature>
<dbReference type="Gene3D" id="3.40.50.10910">
    <property type="entry name" value="Amidohydrolase"/>
    <property type="match status" value="1"/>
</dbReference>
<dbReference type="PANTHER" id="PTHR43135">
    <property type="entry name" value="ALPHA-D-RIBOSE 1-METHYLPHOSPHONATE 5-TRIPHOSPHATE DIPHOSPHATASE"/>
    <property type="match status" value="1"/>
</dbReference>
<dbReference type="Gene3D" id="3.30.110.90">
    <property type="entry name" value="Amidohydrolase"/>
    <property type="match status" value="1"/>
</dbReference>
<feature type="chain" id="PRO_5023069659" evidence="1">
    <location>
        <begin position="28"/>
        <end position="687"/>
    </location>
</feature>
<dbReference type="OrthoDB" id="6190564at2"/>
<dbReference type="InterPro" id="IPR006680">
    <property type="entry name" value="Amidohydro-rel"/>
</dbReference>
<dbReference type="SUPFAM" id="SSF51556">
    <property type="entry name" value="Metallo-dependent hydrolases"/>
    <property type="match status" value="1"/>
</dbReference>
<dbReference type="Gene3D" id="1.20.58.520">
    <property type="entry name" value="Amidohydrolase"/>
    <property type="match status" value="1"/>
</dbReference>
<protein>
    <submittedName>
        <fullName evidence="3">Amidohydrolase family protein</fullName>
    </submittedName>
</protein>
<dbReference type="SUPFAM" id="SSF51338">
    <property type="entry name" value="Composite domain of metallo-dependent hydrolases"/>
    <property type="match status" value="1"/>
</dbReference>
<keyword evidence="4" id="KW-1185">Reference proteome</keyword>
<evidence type="ECO:0000256" key="1">
    <source>
        <dbReference type="SAM" id="SignalP"/>
    </source>
</evidence>
<organism evidence="3 4">
    <name type="scientific">Luteimonas wenzhouensis</name>
    <dbReference type="NCBI Taxonomy" id="2599615"/>
    <lineage>
        <taxon>Bacteria</taxon>
        <taxon>Pseudomonadati</taxon>
        <taxon>Pseudomonadota</taxon>
        <taxon>Gammaproteobacteria</taxon>
        <taxon>Lysobacterales</taxon>
        <taxon>Lysobacteraceae</taxon>
        <taxon>Luteimonas</taxon>
    </lineage>
</organism>
<comment type="caution">
    <text evidence="3">The sequence shown here is derived from an EMBL/GenBank/DDBJ whole genome shotgun (WGS) entry which is preliminary data.</text>
</comment>
<dbReference type="Gene3D" id="2.30.40.10">
    <property type="entry name" value="Urease, subunit C, domain 1"/>
    <property type="match status" value="1"/>
</dbReference>